<feature type="compositionally biased region" description="Low complexity" evidence="2">
    <location>
        <begin position="149"/>
        <end position="175"/>
    </location>
</feature>
<dbReference type="NCBIfam" id="NF041278">
    <property type="entry name" value="CmcJ_NvfI_EfuI"/>
    <property type="match status" value="1"/>
</dbReference>
<dbReference type="EMBL" id="LR727546">
    <property type="protein sequence ID" value="VWO99305.1"/>
    <property type="molecule type" value="Genomic_DNA"/>
</dbReference>
<evidence type="ECO:0000256" key="2">
    <source>
        <dbReference type="SAM" id="MobiDB-lite"/>
    </source>
</evidence>
<feature type="region of interest" description="Disordered" evidence="2">
    <location>
        <begin position="141"/>
        <end position="175"/>
    </location>
</feature>
<reference evidence="3" key="1">
    <citation type="submission" date="2019-10" db="EMBL/GenBank/DDBJ databases">
        <authorList>
            <person name="Nor Muhammad N."/>
        </authorList>
    </citation>
    <scope>NUCLEOTIDE SEQUENCE</scope>
</reference>
<protein>
    <submittedName>
        <fullName evidence="3">N/A</fullName>
    </submittedName>
</protein>
<accession>A0A5K1K0P9</accession>
<name>A0A5K1K0P9_9APHY</name>
<dbReference type="GO" id="GO:0016491">
    <property type="term" value="F:oxidoreductase activity"/>
    <property type="evidence" value="ECO:0007669"/>
    <property type="project" value="InterPro"/>
</dbReference>
<dbReference type="PANTHER" id="PTHR34598">
    <property type="entry name" value="BLL6449 PROTEIN"/>
    <property type="match status" value="1"/>
</dbReference>
<organism evidence="3">
    <name type="scientific">Ganoderma boninense</name>
    <dbReference type="NCBI Taxonomy" id="34458"/>
    <lineage>
        <taxon>Eukaryota</taxon>
        <taxon>Fungi</taxon>
        <taxon>Dikarya</taxon>
        <taxon>Basidiomycota</taxon>
        <taxon>Agaricomycotina</taxon>
        <taxon>Agaricomycetes</taxon>
        <taxon>Polyporales</taxon>
        <taxon>Polyporaceae</taxon>
        <taxon>Ganoderma</taxon>
    </lineage>
</organism>
<comment type="similarity">
    <text evidence="1">Belongs to the asaB hydroxylase/desaturase family.</text>
</comment>
<dbReference type="AlphaFoldDB" id="A0A5K1K0P9"/>
<evidence type="ECO:0000256" key="1">
    <source>
        <dbReference type="ARBA" id="ARBA00023604"/>
    </source>
</evidence>
<proteinExistence type="inferred from homology"/>
<evidence type="ECO:0000313" key="3">
    <source>
        <dbReference type="EMBL" id="VWO99305.1"/>
    </source>
</evidence>
<dbReference type="PANTHER" id="PTHR34598:SF3">
    <property type="entry name" value="OXIDOREDUCTASE AN1597"/>
    <property type="match status" value="1"/>
</dbReference>
<sequence>MNFYVPIGSDEPYQYVFAPPDGVAHNNLGSETHPVVVHDVRGREAEYFLDKNGFQFVRWPTTEKAFTDPEAIKTKYYAEVEALLKSVTGGKRVVIFDHTIRSTAVTVVPGPRRSAVTETLDNLGARGPVVRIKPLEPSESCHSRARGLTTARPRCRSTSTSTRPPQRASRASTDTSSRVRIINVWRPIAHPVAHAPLALADWRTLPRAGTSLVSMKLVYPDRVGSTFSVRYSPGIRFHYLADQRPEEVALIKIFDSEEQAGRARQCAHSAFRDSGSPPDAPTRQSIEVRAIVFDEE</sequence>
<gene>
    <name evidence="3" type="primary">I1S4C9</name>
</gene>
<dbReference type="InterPro" id="IPR044053">
    <property type="entry name" value="AsaB-like"/>
</dbReference>